<organism evidence="1 2">
    <name type="scientific">Imshaugia aleurites</name>
    <dbReference type="NCBI Taxonomy" id="172621"/>
    <lineage>
        <taxon>Eukaryota</taxon>
        <taxon>Fungi</taxon>
        <taxon>Dikarya</taxon>
        <taxon>Ascomycota</taxon>
        <taxon>Pezizomycotina</taxon>
        <taxon>Lecanoromycetes</taxon>
        <taxon>OSLEUM clade</taxon>
        <taxon>Lecanoromycetidae</taxon>
        <taxon>Lecanorales</taxon>
        <taxon>Lecanorineae</taxon>
        <taxon>Parmeliaceae</taxon>
        <taxon>Imshaugia</taxon>
    </lineage>
</organism>
<dbReference type="CDD" id="cd02440">
    <property type="entry name" value="AdoMet_MTases"/>
    <property type="match status" value="1"/>
</dbReference>
<evidence type="ECO:0008006" key="3">
    <source>
        <dbReference type="Google" id="ProtNLM"/>
    </source>
</evidence>
<dbReference type="Gene3D" id="3.40.50.150">
    <property type="entry name" value="Vaccinia Virus protein VP39"/>
    <property type="match status" value="1"/>
</dbReference>
<evidence type="ECO:0000313" key="1">
    <source>
        <dbReference type="EMBL" id="CAF9937737.1"/>
    </source>
</evidence>
<dbReference type="EMBL" id="CAJPDT010000102">
    <property type="protein sequence ID" value="CAF9937737.1"/>
    <property type="molecule type" value="Genomic_DNA"/>
</dbReference>
<sequence length="285" mass="32740">MLHLLIRAQFGYLLHPSIKLSDGKEPLRIADVGTGTGIWIGELTRELPQASIDGFDISDEQFPPENWYGPKVSLSKLDIFEPLPQELRGKYDVVHLRFFMTIASDDNVQIVINNLKGMLKPGGYLQWVERDWMSKFPEKAEIGDDPHTQITCYHRSFLPKIRLVTSRSFAGSHTLPLPKTSRFHKNILNCKMTEVHLNRWINSLPTHFEQCGLKVLDHTTQAPLPIYRKPWNEDCLIGWAAIGETIKSQEEKDWYRERLAEAAENAKNGWYVEWELVVCVGKKSG</sequence>
<reference evidence="1" key="1">
    <citation type="submission" date="2021-03" db="EMBL/GenBank/DDBJ databases">
        <authorList>
            <person name="Tagirdzhanova G."/>
        </authorList>
    </citation>
    <scope>NUCLEOTIDE SEQUENCE</scope>
</reference>
<dbReference type="InterPro" id="IPR029063">
    <property type="entry name" value="SAM-dependent_MTases_sf"/>
</dbReference>
<dbReference type="Proteomes" id="UP000664534">
    <property type="component" value="Unassembled WGS sequence"/>
</dbReference>
<gene>
    <name evidence="1" type="ORF">IMSHALPRED_000523</name>
</gene>
<keyword evidence="2" id="KW-1185">Reference proteome</keyword>
<proteinExistence type="predicted"/>
<dbReference type="SUPFAM" id="SSF53335">
    <property type="entry name" value="S-adenosyl-L-methionine-dependent methyltransferases"/>
    <property type="match status" value="1"/>
</dbReference>
<dbReference type="AlphaFoldDB" id="A0A8H3G6K1"/>
<comment type="caution">
    <text evidence="1">The sequence shown here is derived from an EMBL/GenBank/DDBJ whole genome shotgun (WGS) entry which is preliminary data.</text>
</comment>
<name>A0A8H3G6K1_9LECA</name>
<protein>
    <recommendedName>
        <fullName evidence="3">S-adenosyl-L-methionine-dependent methyltransferase</fullName>
    </recommendedName>
</protein>
<dbReference type="PANTHER" id="PTHR43591">
    <property type="entry name" value="METHYLTRANSFERASE"/>
    <property type="match status" value="1"/>
</dbReference>
<dbReference type="OrthoDB" id="417697at2759"/>
<evidence type="ECO:0000313" key="2">
    <source>
        <dbReference type="Proteomes" id="UP000664534"/>
    </source>
</evidence>
<accession>A0A8H3G6K1</accession>
<dbReference type="PANTHER" id="PTHR43591:SF96">
    <property type="entry name" value="PUTATIVE-RELATED"/>
    <property type="match status" value="1"/>
</dbReference>
<dbReference type="Pfam" id="PF13489">
    <property type="entry name" value="Methyltransf_23"/>
    <property type="match status" value="1"/>
</dbReference>